<protein>
    <recommendedName>
        <fullName evidence="4">Putative exodeoxyribonuclease 8 PDDEXK-like domain-containing protein</fullName>
    </recommendedName>
</protein>
<name>A0ABC9P798_ENTFL</name>
<gene>
    <name evidence="5" type="ORF">HMPREF9511_01139</name>
</gene>
<evidence type="ECO:0000256" key="3">
    <source>
        <dbReference type="ARBA" id="ARBA00022840"/>
    </source>
</evidence>
<keyword evidence="2" id="KW-0347">Helicase</keyword>
<evidence type="ECO:0000313" key="5">
    <source>
        <dbReference type="EMBL" id="EFU90863.1"/>
    </source>
</evidence>
<proteinExistence type="predicted"/>
<dbReference type="RefSeq" id="WP_002393135.1">
    <property type="nucleotide sequence ID" value="NZ_GL454792.1"/>
</dbReference>
<keyword evidence="1" id="KW-0547">Nucleotide-binding</keyword>
<dbReference type="InterPro" id="IPR024432">
    <property type="entry name" value="Put_RecE_PDDEXK-like_dom"/>
</dbReference>
<feature type="domain" description="Putative exodeoxyribonuclease 8 PDDEXK-like" evidence="4">
    <location>
        <begin position="28"/>
        <end position="259"/>
    </location>
</feature>
<dbReference type="InterPro" id="IPR011604">
    <property type="entry name" value="PDDEXK-like_dom_sf"/>
</dbReference>
<sequence>MEMLKTKTALTLSDKNYYSNEADWHYMSVSQYKNFNECEAATMARLKKSWLPCSDPKALLVGNYVHSYFESSKIHDLFKKENKDKMYSSRKPYGLLKDFQIAEQMIQRLKEEPAFINLYKGEKEVIVTGQIENVDWKGKIDCLNLEDGYFVDIKTTKDIHERKWNDSYAERCTFIENYGYVLQMAVYKELLSQKYNREFVPIIAAVSKQTPSEVKLITLDEDKMHFEMIQLKENIEHIIKVKNGEEKPTLCGRCEYCRGQQRITHFTNMNDL</sequence>
<keyword evidence="3" id="KW-0067">ATP-binding</keyword>
<evidence type="ECO:0000256" key="2">
    <source>
        <dbReference type="ARBA" id="ARBA00022806"/>
    </source>
</evidence>
<evidence type="ECO:0000313" key="6">
    <source>
        <dbReference type="Proteomes" id="UP000004933"/>
    </source>
</evidence>
<keyword evidence="2" id="KW-0378">Hydrolase</keyword>
<dbReference type="Pfam" id="PF12684">
    <property type="entry name" value="DUF3799"/>
    <property type="match status" value="1"/>
</dbReference>
<evidence type="ECO:0000259" key="4">
    <source>
        <dbReference type="Pfam" id="PF12684"/>
    </source>
</evidence>
<dbReference type="PIRSF" id="PIRSF031475">
    <property type="entry name" value="UCP031475"/>
    <property type="match status" value="1"/>
</dbReference>
<dbReference type="EMBL" id="AEBE01000038">
    <property type="protein sequence ID" value="EFU90863.1"/>
    <property type="molecule type" value="Genomic_DNA"/>
</dbReference>
<dbReference type="InterPro" id="IPR016974">
    <property type="entry name" value="Uncharacterised_phage-assoc"/>
</dbReference>
<dbReference type="Gene3D" id="3.90.320.10">
    <property type="match status" value="1"/>
</dbReference>
<dbReference type="GO" id="GO:0004386">
    <property type="term" value="F:helicase activity"/>
    <property type="evidence" value="ECO:0007669"/>
    <property type="project" value="UniProtKB-KW"/>
</dbReference>
<evidence type="ECO:0000256" key="1">
    <source>
        <dbReference type="ARBA" id="ARBA00022741"/>
    </source>
</evidence>
<reference evidence="5 6" key="1">
    <citation type="submission" date="2010-09" db="EMBL/GenBank/DDBJ databases">
        <authorList>
            <person name="Weinstock G."/>
            <person name="Sodergren E."/>
            <person name="Clifton S."/>
            <person name="Fulton L."/>
            <person name="Fulton B."/>
            <person name="Courtney L."/>
            <person name="Fronick C."/>
            <person name="Harrison M."/>
            <person name="Strong C."/>
            <person name="Farmer C."/>
            <person name="Delahaunty K."/>
            <person name="Markovic C."/>
            <person name="Hall O."/>
            <person name="Minx P."/>
            <person name="Tomlinson C."/>
            <person name="Mitreva M."/>
            <person name="Hou S."/>
            <person name="Chen J."/>
            <person name="Wollam A."/>
            <person name="Pepin K.H."/>
            <person name="Johnson M."/>
            <person name="Bhonagiri V."/>
            <person name="Zhang X."/>
            <person name="Suruliraj S."/>
            <person name="Warren W."/>
            <person name="Chinwalla A."/>
            <person name="Mardis E.R."/>
            <person name="Wilson R.K."/>
        </authorList>
    </citation>
    <scope>NUCLEOTIDE SEQUENCE [LARGE SCALE GENOMIC DNA]</scope>
    <source>
        <strain evidence="5 6">TX0630</strain>
    </source>
</reference>
<dbReference type="Proteomes" id="UP000004933">
    <property type="component" value="Unassembled WGS sequence"/>
</dbReference>
<accession>A0ABC9P798</accession>
<organism evidence="5 6">
    <name type="scientific">Enterococcus faecalis TX0630</name>
    <dbReference type="NCBI Taxonomy" id="749508"/>
    <lineage>
        <taxon>Bacteria</taxon>
        <taxon>Bacillati</taxon>
        <taxon>Bacillota</taxon>
        <taxon>Bacilli</taxon>
        <taxon>Lactobacillales</taxon>
        <taxon>Enterococcaceae</taxon>
        <taxon>Enterococcus</taxon>
    </lineage>
</organism>
<comment type="caution">
    <text evidence="5">The sequence shown here is derived from an EMBL/GenBank/DDBJ whole genome shotgun (WGS) entry which is preliminary data.</text>
</comment>
<dbReference type="GO" id="GO:0005524">
    <property type="term" value="F:ATP binding"/>
    <property type="evidence" value="ECO:0007669"/>
    <property type="project" value="UniProtKB-KW"/>
</dbReference>
<dbReference type="AlphaFoldDB" id="A0ABC9P798"/>